<dbReference type="Gene3D" id="2.30.30.760">
    <property type="match status" value="1"/>
</dbReference>
<comment type="similarity">
    <text evidence="2 7">Belongs to the FlgA family.</text>
</comment>
<sequence>MQRLLVLLSLTFLSATYTSAASLSEQIIGSAERFLEQLVQDYLDNSQITGRTSIPPLRLDPRLRLPTCDKPLAISQESQGEPIGRVTLGVRCSGSSPWRIFIPAEVRLYRDVVVMRRPMARKSKLAADDLSLREEDVSQLRQTYLTDISQATGQTLKRGVASGDILTSNLLQPSSLIKRGDRVVIVARSGDFFVKMQGEALSDGAKGQQIRIRNITSDRVIRARVVGPSEVEVAL</sequence>
<organism evidence="9 10">
    <name type="scientific">Atopomonas hussainii</name>
    <dbReference type="NCBI Taxonomy" id="1429083"/>
    <lineage>
        <taxon>Bacteria</taxon>
        <taxon>Pseudomonadati</taxon>
        <taxon>Pseudomonadota</taxon>
        <taxon>Gammaproteobacteria</taxon>
        <taxon>Pseudomonadales</taxon>
        <taxon>Pseudomonadaceae</taxon>
        <taxon>Atopomonas</taxon>
    </lineage>
</organism>
<protein>
    <recommendedName>
        <fullName evidence="3 7">Flagella basal body P-ring formation protein FlgA</fullName>
    </recommendedName>
</protein>
<dbReference type="NCBIfam" id="TIGR03170">
    <property type="entry name" value="flgA_cterm"/>
    <property type="match status" value="1"/>
</dbReference>
<dbReference type="SMART" id="SM00858">
    <property type="entry name" value="SAF"/>
    <property type="match status" value="1"/>
</dbReference>
<evidence type="ECO:0000256" key="5">
    <source>
        <dbReference type="ARBA" id="ARBA00022764"/>
    </source>
</evidence>
<evidence type="ECO:0000256" key="6">
    <source>
        <dbReference type="ARBA" id="ARBA00025643"/>
    </source>
</evidence>
<comment type="subcellular location">
    <subcellularLocation>
        <location evidence="1 7">Periplasm</location>
    </subcellularLocation>
</comment>
<dbReference type="InterPro" id="IPR039246">
    <property type="entry name" value="Flagellar_FlgA"/>
</dbReference>
<evidence type="ECO:0000313" key="9">
    <source>
        <dbReference type="EMBL" id="SEL73275.1"/>
    </source>
</evidence>
<feature type="chain" id="PRO_5010001589" description="Flagella basal body P-ring formation protein FlgA" evidence="7">
    <location>
        <begin position="21"/>
        <end position="235"/>
    </location>
</feature>
<dbReference type="PANTHER" id="PTHR36307">
    <property type="entry name" value="FLAGELLA BASAL BODY P-RING FORMATION PROTEIN FLGA"/>
    <property type="match status" value="1"/>
</dbReference>
<dbReference type="Gene3D" id="3.90.1210.10">
    <property type="entry name" value="Antifreeze-like/N-acetylneuraminic acid synthase C-terminal domain"/>
    <property type="match status" value="1"/>
</dbReference>
<comment type="function">
    <text evidence="6 7">Involved in the assembly process of the P-ring formation. It may associate with FlgF on the rod constituting a structure essential for the P-ring assembly or may act as a modulator protein for the P-ring assembly.</text>
</comment>
<dbReference type="PANTHER" id="PTHR36307:SF1">
    <property type="entry name" value="FLAGELLA BASAL BODY P-RING FORMATION PROTEIN FLGA"/>
    <property type="match status" value="1"/>
</dbReference>
<dbReference type="InterPro" id="IPR041231">
    <property type="entry name" value="FlgA_N"/>
</dbReference>
<dbReference type="RefSeq" id="WP_074870451.1">
    <property type="nucleotide sequence ID" value="NZ_FOAS01000019.1"/>
</dbReference>
<evidence type="ECO:0000256" key="2">
    <source>
        <dbReference type="ARBA" id="ARBA00010474"/>
    </source>
</evidence>
<dbReference type="AlphaFoldDB" id="A0A1H7SL83"/>
<feature type="domain" description="SAF" evidence="8">
    <location>
        <begin position="110"/>
        <end position="172"/>
    </location>
</feature>
<dbReference type="EMBL" id="FOAS01000019">
    <property type="protein sequence ID" value="SEL73275.1"/>
    <property type="molecule type" value="Genomic_DNA"/>
</dbReference>
<keyword evidence="9" id="KW-0282">Flagellum</keyword>
<keyword evidence="4 7" id="KW-0732">Signal</keyword>
<evidence type="ECO:0000256" key="4">
    <source>
        <dbReference type="ARBA" id="ARBA00022729"/>
    </source>
</evidence>
<evidence type="ECO:0000313" key="10">
    <source>
        <dbReference type="Proteomes" id="UP000185766"/>
    </source>
</evidence>
<dbReference type="Pfam" id="PF13144">
    <property type="entry name" value="ChapFlgA"/>
    <property type="match status" value="1"/>
</dbReference>
<evidence type="ECO:0000256" key="3">
    <source>
        <dbReference type="ARBA" id="ARBA00014754"/>
    </source>
</evidence>
<keyword evidence="9" id="KW-0969">Cilium</keyword>
<proteinExistence type="inferred from homology"/>
<evidence type="ECO:0000256" key="7">
    <source>
        <dbReference type="RuleBase" id="RU362063"/>
    </source>
</evidence>
<keyword evidence="7" id="KW-1005">Bacterial flagellum biogenesis</keyword>
<dbReference type="GO" id="GO:0042597">
    <property type="term" value="C:periplasmic space"/>
    <property type="evidence" value="ECO:0007669"/>
    <property type="project" value="UniProtKB-SubCell"/>
</dbReference>
<dbReference type="Proteomes" id="UP000185766">
    <property type="component" value="Unassembled WGS sequence"/>
</dbReference>
<feature type="signal peptide" evidence="7">
    <location>
        <begin position="1"/>
        <end position="20"/>
    </location>
</feature>
<accession>A0A1H7SL83</accession>
<keyword evidence="5 7" id="KW-0574">Periplasm</keyword>
<keyword evidence="10" id="KW-1185">Reference proteome</keyword>
<dbReference type="GO" id="GO:0044780">
    <property type="term" value="P:bacterial-type flagellum assembly"/>
    <property type="evidence" value="ECO:0007669"/>
    <property type="project" value="InterPro"/>
</dbReference>
<dbReference type="InterPro" id="IPR017585">
    <property type="entry name" value="SAF_FlgA"/>
</dbReference>
<evidence type="ECO:0000256" key="1">
    <source>
        <dbReference type="ARBA" id="ARBA00004418"/>
    </source>
</evidence>
<evidence type="ECO:0000259" key="8">
    <source>
        <dbReference type="SMART" id="SM00858"/>
    </source>
</evidence>
<dbReference type="Pfam" id="PF17656">
    <property type="entry name" value="ChapFlgA_N"/>
    <property type="match status" value="1"/>
</dbReference>
<dbReference type="STRING" id="1429083.GCA_001885685_02490"/>
<keyword evidence="9" id="KW-0966">Cell projection</keyword>
<dbReference type="InterPro" id="IPR013974">
    <property type="entry name" value="SAF"/>
</dbReference>
<reference evidence="9 10" key="1">
    <citation type="submission" date="2016-10" db="EMBL/GenBank/DDBJ databases">
        <authorList>
            <person name="de Groot N.N."/>
        </authorList>
    </citation>
    <scope>NUCLEOTIDE SEQUENCE [LARGE SCALE GENOMIC DNA]</scope>
    <source>
        <strain evidence="9 10">JCM 19513</strain>
    </source>
</reference>
<gene>
    <name evidence="9" type="ORF">SAMN05216214_11959</name>
</gene>
<dbReference type="CDD" id="cd11614">
    <property type="entry name" value="SAF_CpaB_FlgA_like"/>
    <property type="match status" value="1"/>
</dbReference>
<name>A0A1H7SL83_9GAMM</name>